<evidence type="ECO:0000313" key="2">
    <source>
        <dbReference type="EMBL" id="KAL3666676.1"/>
    </source>
</evidence>
<reference evidence="2 3" key="1">
    <citation type="submission" date="2024-09" db="EMBL/GenBank/DDBJ databases">
        <title>Genome sequencing and assembly of Phytophthora oleae, isolate VK10A, causative agent of rot of olive drupes.</title>
        <authorList>
            <person name="Conti Taguali S."/>
            <person name="Riolo M."/>
            <person name="La Spada F."/>
            <person name="Cacciola S.O."/>
            <person name="Dionisio G."/>
        </authorList>
    </citation>
    <scope>NUCLEOTIDE SEQUENCE [LARGE SCALE GENOMIC DNA]</scope>
    <source>
        <strain evidence="2 3">VK10A</strain>
    </source>
</reference>
<proteinExistence type="predicted"/>
<sequence>MQLVIKDLAQQDINMASESGDYEEDWEITEPSINKKDLVSTTGGQLYPDEKDERNATRDVELTRQKDDTPVPKLTTLGGDLATVAIKTKLEKTAAVTTLEEVPTSEGTQSSDENIVASTAPEKPYPRTTDLQDLVRIHGQHYDSPMQPPVPVNVSVGEASKSPSRPDIGALQARVAAKRVAEFRRGQELKAASERAQESEWIRKRREIRRSNDLMHQALGVAGLSVQEHLRLARRRHKQEMKEKDIVASLERQNRWYNNILKRPHAAPHHLRELQLHHSQKKWELERRIQRRQKSIRANQLELQEKAQAIIAKASGAYVHGSYLLKVTHHTIKQQNQPPQSDRKDIEPDENNIAAE</sequence>
<dbReference type="Proteomes" id="UP001632037">
    <property type="component" value="Unassembled WGS sequence"/>
</dbReference>
<accession>A0ABD3FK49</accession>
<feature type="region of interest" description="Disordered" evidence="1">
    <location>
        <begin position="332"/>
        <end position="356"/>
    </location>
</feature>
<evidence type="ECO:0008006" key="4">
    <source>
        <dbReference type="Google" id="ProtNLM"/>
    </source>
</evidence>
<evidence type="ECO:0000256" key="1">
    <source>
        <dbReference type="SAM" id="MobiDB-lite"/>
    </source>
</evidence>
<keyword evidence="3" id="KW-1185">Reference proteome</keyword>
<organism evidence="2 3">
    <name type="scientific">Phytophthora oleae</name>
    <dbReference type="NCBI Taxonomy" id="2107226"/>
    <lineage>
        <taxon>Eukaryota</taxon>
        <taxon>Sar</taxon>
        <taxon>Stramenopiles</taxon>
        <taxon>Oomycota</taxon>
        <taxon>Peronosporomycetes</taxon>
        <taxon>Peronosporales</taxon>
        <taxon>Peronosporaceae</taxon>
        <taxon>Phytophthora</taxon>
    </lineage>
</organism>
<protein>
    <recommendedName>
        <fullName evidence="4">ALMS motif domain-containing protein</fullName>
    </recommendedName>
</protein>
<comment type="caution">
    <text evidence="2">The sequence shown here is derived from an EMBL/GenBank/DDBJ whole genome shotgun (WGS) entry which is preliminary data.</text>
</comment>
<dbReference type="AlphaFoldDB" id="A0ABD3FK49"/>
<dbReference type="EMBL" id="JBIMZQ010000016">
    <property type="protein sequence ID" value="KAL3666676.1"/>
    <property type="molecule type" value="Genomic_DNA"/>
</dbReference>
<evidence type="ECO:0000313" key="3">
    <source>
        <dbReference type="Proteomes" id="UP001632037"/>
    </source>
</evidence>
<gene>
    <name evidence="2" type="ORF">V7S43_008305</name>
</gene>
<name>A0ABD3FK49_9STRA</name>
<feature type="region of interest" description="Disordered" evidence="1">
    <location>
        <begin position="16"/>
        <end position="73"/>
    </location>
</feature>
<feature type="compositionally biased region" description="Basic and acidic residues" evidence="1">
    <location>
        <begin position="48"/>
        <end position="70"/>
    </location>
</feature>